<proteinExistence type="predicted"/>
<reference evidence="1 2" key="2">
    <citation type="submission" date="2018-11" db="EMBL/GenBank/DDBJ databases">
        <authorList>
            <consortium name="Pathogen Informatics"/>
        </authorList>
    </citation>
    <scope>NUCLEOTIDE SEQUENCE [LARGE SCALE GENOMIC DNA]</scope>
    <source>
        <strain evidence="1 2">Egypt</strain>
    </source>
</reference>
<evidence type="ECO:0000313" key="1">
    <source>
        <dbReference type="EMBL" id="VDP40988.1"/>
    </source>
</evidence>
<dbReference type="EMBL" id="UZAN01010771">
    <property type="protein sequence ID" value="VDP40988.1"/>
    <property type="molecule type" value="Genomic_DNA"/>
</dbReference>
<organism evidence="3">
    <name type="scientific">Echinostoma caproni</name>
    <dbReference type="NCBI Taxonomy" id="27848"/>
    <lineage>
        <taxon>Eukaryota</taxon>
        <taxon>Metazoa</taxon>
        <taxon>Spiralia</taxon>
        <taxon>Lophotrochozoa</taxon>
        <taxon>Platyhelminthes</taxon>
        <taxon>Trematoda</taxon>
        <taxon>Digenea</taxon>
        <taxon>Plagiorchiida</taxon>
        <taxon>Echinostomata</taxon>
        <taxon>Echinostomatoidea</taxon>
        <taxon>Echinostomatidae</taxon>
        <taxon>Echinostoma</taxon>
    </lineage>
</organism>
<dbReference type="AlphaFoldDB" id="A0A183A3L4"/>
<protein>
    <submittedName>
        <fullName evidence="3">MitMem_reg domain-containing protein</fullName>
    </submittedName>
</protein>
<dbReference type="WBParaSite" id="ECPE_0000154901-mRNA-1">
    <property type="protein sequence ID" value="ECPE_0000154901-mRNA-1"/>
    <property type="gene ID" value="ECPE_0000154901"/>
</dbReference>
<accession>A0A183A3L4</accession>
<dbReference type="Proteomes" id="UP000272942">
    <property type="component" value="Unassembled WGS sequence"/>
</dbReference>
<evidence type="ECO:0000313" key="3">
    <source>
        <dbReference type="WBParaSite" id="ECPE_0000154901-mRNA-1"/>
    </source>
</evidence>
<evidence type="ECO:0000313" key="2">
    <source>
        <dbReference type="Proteomes" id="UP000272942"/>
    </source>
</evidence>
<gene>
    <name evidence="1" type="ORF">ECPE_LOCUS1549</name>
</gene>
<keyword evidence="2" id="KW-1185">Reference proteome</keyword>
<reference evidence="3" key="1">
    <citation type="submission" date="2016-06" db="UniProtKB">
        <authorList>
            <consortium name="WormBaseParasite"/>
        </authorList>
    </citation>
    <scope>IDENTIFICATION</scope>
</reference>
<sequence length="108" mass="12125">MANGKIAITDKHRAETLMDYFKRVYRSSRGDEARNPLADNMGSKLQMLLASEEKVRTELKILGKHKVVDPDEIHPAIVQSLSEVILVPVIDLFASKLDLNMINSGTYN</sequence>
<name>A0A183A3L4_9TREM</name>